<sequence>MSKLGLIRTAISLNRSMVRTLRTSGYGFRARQFSTESDPGPGHRFLPQNLSPWLQQGVPRNAIFLDIERFLSACEYDASSLQFFLSAGFPGGIAACYKNEEESHESQATVTHY</sequence>
<accession>A0A2P5EKT1</accession>
<proteinExistence type="predicted"/>
<organism evidence="1 2">
    <name type="scientific">Trema orientale</name>
    <name type="common">Charcoal tree</name>
    <name type="synonym">Celtis orientalis</name>
    <dbReference type="NCBI Taxonomy" id="63057"/>
    <lineage>
        <taxon>Eukaryota</taxon>
        <taxon>Viridiplantae</taxon>
        <taxon>Streptophyta</taxon>
        <taxon>Embryophyta</taxon>
        <taxon>Tracheophyta</taxon>
        <taxon>Spermatophyta</taxon>
        <taxon>Magnoliopsida</taxon>
        <taxon>eudicotyledons</taxon>
        <taxon>Gunneridae</taxon>
        <taxon>Pentapetalae</taxon>
        <taxon>rosids</taxon>
        <taxon>fabids</taxon>
        <taxon>Rosales</taxon>
        <taxon>Cannabaceae</taxon>
        <taxon>Trema</taxon>
    </lineage>
</organism>
<dbReference type="AlphaFoldDB" id="A0A2P5EKT1"/>
<name>A0A2P5EKT1_TREOI</name>
<comment type="caution">
    <text evidence="1">The sequence shown here is derived from an EMBL/GenBank/DDBJ whole genome shotgun (WGS) entry which is preliminary data.</text>
</comment>
<protein>
    <submittedName>
        <fullName evidence="1">Uncharacterized protein</fullName>
    </submittedName>
</protein>
<dbReference type="InParanoid" id="A0A2P5EKT1"/>
<dbReference type="OrthoDB" id="2013327at2759"/>
<keyword evidence="2" id="KW-1185">Reference proteome</keyword>
<reference evidence="2" key="1">
    <citation type="submission" date="2016-06" db="EMBL/GenBank/DDBJ databases">
        <title>Parallel loss of symbiosis genes in relatives of nitrogen-fixing non-legume Parasponia.</title>
        <authorList>
            <person name="Van Velzen R."/>
            <person name="Holmer R."/>
            <person name="Bu F."/>
            <person name="Rutten L."/>
            <person name="Van Zeijl A."/>
            <person name="Liu W."/>
            <person name="Santuari L."/>
            <person name="Cao Q."/>
            <person name="Sharma T."/>
            <person name="Shen D."/>
            <person name="Roswanjaya Y."/>
            <person name="Wardhani T."/>
            <person name="Kalhor M.S."/>
            <person name="Jansen J."/>
            <person name="Van den Hoogen J."/>
            <person name="Gungor B."/>
            <person name="Hartog M."/>
            <person name="Hontelez J."/>
            <person name="Verver J."/>
            <person name="Yang W.-C."/>
            <person name="Schijlen E."/>
            <person name="Repin R."/>
            <person name="Schilthuizen M."/>
            <person name="Schranz E."/>
            <person name="Heidstra R."/>
            <person name="Miyata K."/>
            <person name="Fedorova E."/>
            <person name="Kohlen W."/>
            <person name="Bisseling T."/>
            <person name="Smit S."/>
            <person name="Geurts R."/>
        </authorList>
    </citation>
    <scope>NUCLEOTIDE SEQUENCE [LARGE SCALE GENOMIC DNA]</scope>
    <source>
        <strain evidence="2">cv. RG33-2</strain>
    </source>
</reference>
<dbReference type="EMBL" id="JXTC01000137">
    <property type="protein sequence ID" value="PON86095.1"/>
    <property type="molecule type" value="Genomic_DNA"/>
</dbReference>
<gene>
    <name evidence="1" type="ORF">TorRG33x02_181450</name>
</gene>
<evidence type="ECO:0000313" key="2">
    <source>
        <dbReference type="Proteomes" id="UP000237000"/>
    </source>
</evidence>
<evidence type="ECO:0000313" key="1">
    <source>
        <dbReference type="EMBL" id="PON86095.1"/>
    </source>
</evidence>
<dbReference type="Proteomes" id="UP000237000">
    <property type="component" value="Unassembled WGS sequence"/>
</dbReference>